<comment type="function">
    <text evidence="9">Key enzyme in the regulation of glycerol uptake and metabolism. Catalyzes the phosphorylation of glycerol to yield sn-glycerol 3-phosphate.</text>
</comment>
<evidence type="ECO:0000313" key="13">
    <source>
        <dbReference type="EMBL" id="QDV73919.1"/>
    </source>
</evidence>
<dbReference type="FunFam" id="3.30.420.40:FF:000007">
    <property type="entry name" value="Glycerol kinase"/>
    <property type="match status" value="1"/>
</dbReference>
<dbReference type="GO" id="GO:0005524">
    <property type="term" value="F:ATP binding"/>
    <property type="evidence" value="ECO:0007669"/>
    <property type="project" value="UniProtKB-UniRule"/>
</dbReference>
<feature type="binding site" evidence="9">
    <location>
        <position position="83"/>
    </location>
    <ligand>
        <name>glycerol</name>
        <dbReference type="ChEBI" id="CHEBI:17754"/>
    </ligand>
</feature>
<dbReference type="GO" id="GO:0019563">
    <property type="term" value="P:glycerol catabolic process"/>
    <property type="evidence" value="ECO:0007669"/>
    <property type="project" value="UniProtKB-UniRule"/>
</dbReference>
<feature type="binding site" evidence="9">
    <location>
        <position position="82"/>
    </location>
    <ligand>
        <name>glycerol</name>
        <dbReference type="ChEBI" id="CHEBI:17754"/>
    </ligand>
</feature>
<dbReference type="InterPro" id="IPR005999">
    <property type="entry name" value="Glycerol_kin"/>
</dbReference>
<dbReference type="UniPathway" id="UPA00618">
    <property type="reaction ID" value="UER00672"/>
</dbReference>
<keyword evidence="6 9" id="KW-0319">Glycerol metabolism</keyword>
<feature type="binding site" evidence="9">
    <location>
        <position position="242"/>
    </location>
    <ligand>
        <name>glycerol</name>
        <dbReference type="ChEBI" id="CHEBI:17754"/>
    </ligand>
</feature>
<feature type="binding site" evidence="9">
    <location>
        <position position="134"/>
    </location>
    <ligand>
        <name>glycerol</name>
        <dbReference type="ChEBI" id="CHEBI:17754"/>
    </ligand>
</feature>
<feature type="binding site" evidence="9">
    <location>
        <position position="264"/>
    </location>
    <ligand>
        <name>ATP</name>
        <dbReference type="ChEBI" id="CHEBI:30616"/>
    </ligand>
</feature>
<dbReference type="GO" id="GO:0006072">
    <property type="term" value="P:glycerol-3-phosphate metabolic process"/>
    <property type="evidence" value="ECO:0007669"/>
    <property type="project" value="InterPro"/>
</dbReference>
<dbReference type="PANTHER" id="PTHR10196">
    <property type="entry name" value="SUGAR KINASE"/>
    <property type="match status" value="1"/>
</dbReference>
<gene>
    <name evidence="13" type="primary">glpK_1</name>
    <name evidence="9" type="synonym">glpK</name>
    <name evidence="13" type="ORF">Spa11_21180</name>
</gene>
<feature type="binding site" evidence="9">
    <location>
        <position position="243"/>
    </location>
    <ligand>
        <name>glycerol</name>
        <dbReference type="ChEBI" id="CHEBI:17754"/>
    </ligand>
</feature>
<keyword evidence="5 9" id="KW-0418">Kinase</keyword>
<dbReference type="SUPFAM" id="SSF53067">
    <property type="entry name" value="Actin-like ATPase domain"/>
    <property type="match status" value="2"/>
</dbReference>
<dbReference type="PIRSF" id="PIRSF000538">
    <property type="entry name" value="GlpK"/>
    <property type="match status" value="1"/>
</dbReference>
<feature type="binding site" evidence="9">
    <location>
        <position position="12"/>
    </location>
    <ligand>
        <name>sn-glycerol 3-phosphate</name>
        <dbReference type="ChEBI" id="CHEBI:57597"/>
    </ligand>
</feature>
<dbReference type="InterPro" id="IPR043129">
    <property type="entry name" value="ATPase_NBD"/>
</dbReference>
<dbReference type="InterPro" id="IPR018484">
    <property type="entry name" value="FGGY_N"/>
</dbReference>
<feature type="binding site" evidence="9">
    <location>
        <position position="307"/>
    </location>
    <ligand>
        <name>ATP</name>
        <dbReference type="ChEBI" id="CHEBI:30616"/>
    </ligand>
</feature>
<dbReference type="KEGG" id="bmei:Spa11_21180"/>
<dbReference type="GO" id="GO:0005829">
    <property type="term" value="C:cytosol"/>
    <property type="evidence" value="ECO:0007669"/>
    <property type="project" value="TreeGrafter"/>
</dbReference>
<evidence type="ECO:0000256" key="3">
    <source>
        <dbReference type="ARBA" id="ARBA00022679"/>
    </source>
</evidence>
<dbReference type="Gene3D" id="3.30.420.40">
    <property type="match status" value="2"/>
</dbReference>
<feature type="binding site" evidence="9">
    <location>
        <position position="264"/>
    </location>
    <ligand>
        <name>ADP</name>
        <dbReference type="ChEBI" id="CHEBI:456216"/>
    </ligand>
</feature>
<evidence type="ECO:0000259" key="12">
    <source>
        <dbReference type="Pfam" id="PF02782"/>
    </source>
</evidence>
<dbReference type="NCBIfam" id="NF000756">
    <property type="entry name" value="PRK00047.1"/>
    <property type="match status" value="1"/>
</dbReference>
<feature type="binding site" evidence="9">
    <location>
        <position position="13"/>
    </location>
    <ligand>
        <name>ATP</name>
        <dbReference type="ChEBI" id="CHEBI:30616"/>
    </ligand>
</feature>
<feature type="binding site" evidence="9">
    <location>
        <position position="82"/>
    </location>
    <ligand>
        <name>sn-glycerol 3-phosphate</name>
        <dbReference type="ChEBI" id="CHEBI:57597"/>
    </ligand>
</feature>
<feature type="binding site" evidence="9">
    <location>
        <position position="311"/>
    </location>
    <ligand>
        <name>ATP</name>
        <dbReference type="ChEBI" id="CHEBI:30616"/>
    </ligand>
</feature>
<dbReference type="PROSITE" id="PS00445">
    <property type="entry name" value="FGGY_KINASES_2"/>
    <property type="match status" value="1"/>
</dbReference>
<dbReference type="HAMAP" id="MF_00186">
    <property type="entry name" value="Glycerol_kin"/>
    <property type="match status" value="1"/>
</dbReference>
<keyword evidence="4 9" id="KW-0547">Nucleotide-binding</keyword>
<keyword evidence="14" id="KW-1185">Reference proteome</keyword>
<dbReference type="Pfam" id="PF02782">
    <property type="entry name" value="FGGY_C"/>
    <property type="match status" value="1"/>
</dbReference>
<evidence type="ECO:0000256" key="9">
    <source>
        <dbReference type="HAMAP-Rule" id="MF_00186"/>
    </source>
</evidence>
<feature type="binding site" evidence="9">
    <location>
        <position position="12"/>
    </location>
    <ligand>
        <name>ADP</name>
        <dbReference type="ChEBI" id="CHEBI:456216"/>
    </ligand>
</feature>
<comment type="similarity">
    <text evidence="2 9 10">Belongs to the FGGY kinase family.</text>
</comment>
<dbReference type="FunFam" id="3.30.420.40:FF:000008">
    <property type="entry name" value="Glycerol kinase"/>
    <property type="match status" value="1"/>
</dbReference>
<dbReference type="Proteomes" id="UP000316426">
    <property type="component" value="Chromosome"/>
</dbReference>
<proteinExistence type="inferred from homology"/>
<evidence type="ECO:0000256" key="5">
    <source>
        <dbReference type="ARBA" id="ARBA00022777"/>
    </source>
</evidence>
<feature type="binding site" evidence="9">
    <location>
        <position position="134"/>
    </location>
    <ligand>
        <name>sn-glycerol 3-phosphate</name>
        <dbReference type="ChEBI" id="CHEBI:57597"/>
    </ligand>
</feature>
<evidence type="ECO:0000256" key="2">
    <source>
        <dbReference type="ARBA" id="ARBA00009156"/>
    </source>
</evidence>
<dbReference type="InterPro" id="IPR018483">
    <property type="entry name" value="Carb_kinase_FGGY_CS"/>
</dbReference>
<evidence type="ECO:0000256" key="7">
    <source>
        <dbReference type="ARBA" id="ARBA00022840"/>
    </source>
</evidence>
<name>A0A518K7Z8_9BACT</name>
<evidence type="ECO:0000256" key="8">
    <source>
        <dbReference type="ARBA" id="ARBA00052101"/>
    </source>
</evidence>
<evidence type="ECO:0000313" key="14">
    <source>
        <dbReference type="Proteomes" id="UP000316426"/>
    </source>
</evidence>
<feature type="binding site" evidence="9">
    <location>
        <position position="408"/>
    </location>
    <ligand>
        <name>ADP</name>
        <dbReference type="ChEBI" id="CHEBI:456216"/>
    </ligand>
</feature>
<dbReference type="EC" id="2.7.1.30" evidence="9"/>
<feature type="binding site" evidence="9">
    <location>
        <position position="14"/>
    </location>
    <ligand>
        <name>ATP</name>
        <dbReference type="ChEBI" id="CHEBI:30616"/>
    </ligand>
</feature>
<dbReference type="PANTHER" id="PTHR10196:SF69">
    <property type="entry name" value="GLYCEROL KINASE"/>
    <property type="match status" value="1"/>
</dbReference>
<sequence>MATHVLALDQGTTSSRSILFDRRGRAVASAQQEFPQIYPSPGHVEHDPLAIWKSQLKTARAALRKAGKSAQDVATIGITNQRETVVLWDRKTGRPIDNALVWQSRITTPLCEKLRQDGWEETIRSKTGLIIDPYFSGTKFRYLLDKHKLRRRAAKGEILAGTVDSWLLWNLTGGAVHATDYSNASRTMLYNIHTLDWDDELLDLLKVPRQMLPEVRDSSGEFGVTKKALFGAEIPICGVAGDQQAATFGQACFERGMAKNTYGTGCFILLNVGRKPIAAPPGLLTTIGWGINGRITYCLEGSVFIGGAAVQWLRDGLKLIRKSSDIEELAKSVPDSGGIYLVPAFVGLGAPHWDSYARGLLIGLDRSTTGGHIARAAVEAMAYQSHDVIDMMASQSKVRLKTLRVDGGAAVNNDLLQFQADLLGKPVQRPVITETTALGAAYLAGLAAKVWGSTAELAKQWELDREFPPQLATSERKRLINGWSSAVTRSKRWLAD</sequence>
<comment type="pathway">
    <text evidence="1 9">Polyol metabolism; glycerol degradation via glycerol kinase pathway; sn-glycerol 3-phosphate from glycerol: step 1/1.</text>
</comment>
<dbReference type="AlphaFoldDB" id="A0A518K7Z8"/>
<dbReference type="Pfam" id="PF00370">
    <property type="entry name" value="FGGY_N"/>
    <property type="match status" value="1"/>
</dbReference>
<feature type="domain" description="Carbohydrate kinase FGGY C-terminal" evidence="12">
    <location>
        <begin position="259"/>
        <end position="448"/>
    </location>
</feature>
<feature type="binding site" evidence="9">
    <location>
        <position position="12"/>
    </location>
    <ligand>
        <name>ATP</name>
        <dbReference type="ChEBI" id="CHEBI:30616"/>
    </ligand>
</feature>
<evidence type="ECO:0000256" key="10">
    <source>
        <dbReference type="RuleBase" id="RU003733"/>
    </source>
</evidence>
<comment type="catalytic activity">
    <reaction evidence="8 9">
        <text>glycerol + ATP = sn-glycerol 3-phosphate + ADP + H(+)</text>
        <dbReference type="Rhea" id="RHEA:21644"/>
        <dbReference type="ChEBI" id="CHEBI:15378"/>
        <dbReference type="ChEBI" id="CHEBI:17754"/>
        <dbReference type="ChEBI" id="CHEBI:30616"/>
        <dbReference type="ChEBI" id="CHEBI:57597"/>
        <dbReference type="ChEBI" id="CHEBI:456216"/>
        <dbReference type="EC" id="2.7.1.30"/>
    </reaction>
</comment>
<feature type="binding site" evidence="9">
    <location>
        <position position="307"/>
    </location>
    <ligand>
        <name>ADP</name>
        <dbReference type="ChEBI" id="CHEBI:456216"/>
    </ligand>
</feature>
<dbReference type="RefSeq" id="WP_145111732.1">
    <property type="nucleotide sequence ID" value="NZ_CP036349.1"/>
</dbReference>
<feature type="binding site" evidence="9">
    <location>
        <position position="242"/>
    </location>
    <ligand>
        <name>sn-glycerol 3-phosphate</name>
        <dbReference type="ChEBI" id="CHEBI:57597"/>
    </ligand>
</feature>
<accession>A0A518K7Z8</accession>
<organism evidence="13 14">
    <name type="scientific">Botrimarina mediterranea</name>
    <dbReference type="NCBI Taxonomy" id="2528022"/>
    <lineage>
        <taxon>Bacteria</taxon>
        <taxon>Pseudomonadati</taxon>
        <taxon>Planctomycetota</taxon>
        <taxon>Planctomycetia</taxon>
        <taxon>Pirellulales</taxon>
        <taxon>Lacipirellulaceae</taxon>
        <taxon>Botrimarina</taxon>
    </lineage>
</organism>
<evidence type="ECO:0000256" key="4">
    <source>
        <dbReference type="ARBA" id="ARBA00022741"/>
    </source>
</evidence>
<dbReference type="EMBL" id="CP036349">
    <property type="protein sequence ID" value="QDV73919.1"/>
    <property type="molecule type" value="Genomic_DNA"/>
</dbReference>
<reference evidence="13 14" key="1">
    <citation type="submission" date="2019-02" db="EMBL/GenBank/DDBJ databases">
        <title>Deep-cultivation of Planctomycetes and their phenomic and genomic characterization uncovers novel biology.</title>
        <authorList>
            <person name="Wiegand S."/>
            <person name="Jogler M."/>
            <person name="Boedeker C."/>
            <person name="Pinto D."/>
            <person name="Vollmers J."/>
            <person name="Rivas-Marin E."/>
            <person name="Kohn T."/>
            <person name="Peeters S.H."/>
            <person name="Heuer A."/>
            <person name="Rast P."/>
            <person name="Oberbeckmann S."/>
            <person name="Bunk B."/>
            <person name="Jeske O."/>
            <person name="Meyerdierks A."/>
            <person name="Storesund J.E."/>
            <person name="Kallscheuer N."/>
            <person name="Luecker S."/>
            <person name="Lage O.M."/>
            <person name="Pohl T."/>
            <person name="Merkel B.J."/>
            <person name="Hornburger P."/>
            <person name="Mueller R.-W."/>
            <person name="Bruemmer F."/>
            <person name="Labrenz M."/>
            <person name="Spormann A.M."/>
            <person name="Op den Camp H."/>
            <person name="Overmann J."/>
            <person name="Amann R."/>
            <person name="Jetten M.S.M."/>
            <person name="Mascher T."/>
            <person name="Medema M.H."/>
            <person name="Devos D.P."/>
            <person name="Kaster A.-K."/>
            <person name="Ovreas L."/>
            <person name="Rohde M."/>
            <person name="Galperin M.Y."/>
            <person name="Jogler C."/>
        </authorList>
    </citation>
    <scope>NUCLEOTIDE SEQUENCE [LARGE SCALE GENOMIC DNA]</scope>
    <source>
        <strain evidence="13 14">Spa11</strain>
    </source>
</reference>
<feature type="domain" description="Carbohydrate kinase FGGY N-terminal" evidence="11">
    <location>
        <begin position="5"/>
        <end position="249"/>
    </location>
</feature>
<dbReference type="NCBIfam" id="TIGR01311">
    <property type="entry name" value="glycerol_kin"/>
    <property type="match status" value="1"/>
</dbReference>
<evidence type="ECO:0000256" key="1">
    <source>
        <dbReference type="ARBA" id="ARBA00005190"/>
    </source>
</evidence>
<dbReference type="GO" id="GO:0004370">
    <property type="term" value="F:glycerol kinase activity"/>
    <property type="evidence" value="ECO:0007669"/>
    <property type="project" value="UniProtKB-UniRule"/>
</dbReference>
<dbReference type="InterPro" id="IPR018485">
    <property type="entry name" value="FGGY_C"/>
</dbReference>
<feature type="binding site" evidence="9">
    <location>
        <position position="16"/>
    </location>
    <ligand>
        <name>ADP</name>
        <dbReference type="ChEBI" id="CHEBI:456216"/>
    </ligand>
</feature>
<dbReference type="InterPro" id="IPR000577">
    <property type="entry name" value="Carb_kinase_FGGY"/>
</dbReference>
<keyword evidence="7 9" id="KW-0067">ATP-binding</keyword>
<evidence type="ECO:0000259" key="11">
    <source>
        <dbReference type="Pfam" id="PF00370"/>
    </source>
</evidence>
<feature type="binding site" evidence="9">
    <location>
        <position position="408"/>
    </location>
    <ligand>
        <name>ATP</name>
        <dbReference type="ChEBI" id="CHEBI:30616"/>
    </ligand>
</feature>
<evidence type="ECO:0000256" key="6">
    <source>
        <dbReference type="ARBA" id="ARBA00022798"/>
    </source>
</evidence>
<feature type="binding site" evidence="9">
    <location>
        <position position="83"/>
    </location>
    <ligand>
        <name>sn-glycerol 3-phosphate</name>
        <dbReference type="ChEBI" id="CHEBI:57597"/>
    </ligand>
</feature>
<keyword evidence="3 9" id="KW-0808">Transferase</keyword>
<comment type="activity regulation">
    <text evidence="9">Inhibited by fructose 1,6-bisphosphate (FBP).</text>
</comment>
<feature type="binding site" evidence="9">
    <location>
        <position position="412"/>
    </location>
    <ligand>
        <name>ADP</name>
        <dbReference type="ChEBI" id="CHEBI:456216"/>
    </ligand>
</feature>
<dbReference type="CDD" id="cd07786">
    <property type="entry name" value="FGGY_EcGK_like"/>
    <property type="match status" value="1"/>
</dbReference>
<protein>
    <recommendedName>
        <fullName evidence="9">Glycerol kinase</fullName>
        <ecNumber evidence="9">2.7.1.30</ecNumber>
    </recommendedName>
    <alternativeName>
        <fullName evidence="9">ATP:glycerol 3-phosphotransferase</fullName>
    </alternativeName>
    <alternativeName>
        <fullName evidence="9">Glycerokinase</fullName>
        <shortName evidence="9">GK</shortName>
    </alternativeName>
</protein>